<dbReference type="InterPro" id="IPR001647">
    <property type="entry name" value="HTH_TetR"/>
</dbReference>
<dbReference type="Pfam" id="PF00440">
    <property type="entry name" value="TetR_N"/>
    <property type="match status" value="1"/>
</dbReference>
<dbReference type="PROSITE" id="PS50977">
    <property type="entry name" value="HTH_TETR_2"/>
    <property type="match status" value="1"/>
</dbReference>
<keyword evidence="2 4" id="KW-0238">DNA-binding</keyword>
<evidence type="ECO:0000313" key="8">
    <source>
        <dbReference type="Proteomes" id="UP001501442"/>
    </source>
</evidence>
<proteinExistence type="predicted"/>
<feature type="DNA-binding region" description="H-T-H motif" evidence="4">
    <location>
        <begin position="33"/>
        <end position="52"/>
    </location>
</feature>
<evidence type="ECO:0000313" key="7">
    <source>
        <dbReference type="EMBL" id="GAA4626452.1"/>
    </source>
</evidence>
<keyword evidence="8" id="KW-1185">Reference proteome</keyword>
<evidence type="ECO:0000259" key="6">
    <source>
        <dbReference type="PROSITE" id="PS50977"/>
    </source>
</evidence>
<dbReference type="RefSeq" id="WP_345431863.1">
    <property type="nucleotide sequence ID" value="NZ_BAABHK010000004.1"/>
</dbReference>
<dbReference type="SUPFAM" id="SSF48498">
    <property type="entry name" value="Tetracyclin repressor-like, C-terminal domain"/>
    <property type="match status" value="1"/>
</dbReference>
<keyword evidence="3" id="KW-0804">Transcription</keyword>
<dbReference type="PANTHER" id="PTHR30055">
    <property type="entry name" value="HTH-TYPE TRANSCRIPTIONAL REGULATOR RUTR"/>
    <property type="match status" value="1"/>
</dbReference>
<dbReference type="Proteomes" id="UP001501442">
    <property type="component" value="Unassembled WGS sequence"/>
</dbReference>
<sequence>MTTRRERMREATVREIQEAARRHLRAHGPSGISLRAIARDMGMTAPALYRYYASLDDLIAAMIEGYKGEIRETVEAARDTMPAEDLSGRLAEASRAFRHWALDHRPEFTMIFGAPLPGYEPPAKDGGPSPMGFGAVFFTMLADLWERERFPVPADEDIPPALRDQLLHFAKACGLDRAGIPLGLIRLYAAAWVRLYGLVAMEAFGHVKFMLDDGAPLFEAELADMFTSLGLESPAPPGHSPSASAAQNADS</sequence>
<organism evidence="7 8">
    <name type="scientific">Actinoallomurus vinaceus</name>
    <dbReference type="NCBI Taxonomy" id="1080074"/>
    <lineage>
        <taxon>Bacteria</taxon>
        <taxon>Bacillati</taxon>
        <taxon>Actinomycetota</taxon>
        <taxon>Actinomycetes</taxon>
        <taxon>Streptosporangiales</taxon>
        <taxon>Thermomonosporaceae</taxon>
        <taxon>Actinoallomurus</taxon>
    </lineage>
</organism>
<dbReference type="SUPFAM" id="SSF46689">
    <property type="entry name" value="Homeodomain-like"/>
    <property type="match status" value="1"/>
</dbReference>
<dbReference type="Gene3D" id="1.10.357.10">
    <property type="entry name" value="Tetracycline Repressor, domain 2"/>
    <property type="match status" value="1"/>
</dbReference>
<dbReference type="InterPro" id="IPR025996">
    <property type="entry name" value="MT1864/Rv1816-like_C"/>
</dbReference>
<dbReference type="InterPro" id="IPR009057">
    <property type="entry name" value="Homeodomain-like_sf"/>
</dbReference>
<name>A0ABP8UCE6_9ACTN</name>
<protein>
    <submittedName>
        <fullName evidence="7">TetR/AcrR family transcriptional regulator</fullName>
    </submittedName>
</protein>
<dbReference type="EMBL" id="BAABHK010000004">
    <property type="protein sequence ID" value="GAA4626452.1"/>
    <property type="molecule type" value="Genomic_DNA"/>
</dbReference>
<dbReference type="InterPro" id="IPR036271">
    <property type="entry name" value="Tet_transcr_reg_TetR-rel_C_sf"/>
</dbReference>
<reference evidence="8" key="1">
    <citation type="journal article" date="2019" name="Int. J. Syst. Evol. Microbiol.">
        <title>The Global Catalogue of Microorganisms (GCM) 10K type strain sequencing project: providing services to taxonomists for standard genome sequencing and annotation.</title>
        <authorList>
            <consortium name="The Broad Institute Genomics Platform"/>
            <consortium name="The Broad Institute Genome Sequencing Center for Infectious Disease"/>
            <person name="Wu L."/>
            <person name="Ma J."/>
        </authorList>
    </citation>
    <scope>NUCLEOTIDE SEQUENCE [LARGE SCALE GENOMIC DNA]</scope>
    <source>
        <strain evidence="8">JCM 17939</strain>
    </source>
</reference>
<dbReference type="Pfam" id="PF13305">
    <property type="entry name" value="TetR_C_33"/>
    <property type="match status" value="1"/>
</dbReference>
<accession>A0ABP8UCE6</accession>
<feature type="compositionally biased region" description="Low complexity" evidence="5">
    <location>
        <begin position="240"/>
        <end position="251"/>
    </location>
</feature>
<gene>
    <name evidence="7" type="ORF">GCM10023196_034760</name>
</gene>
<evidence type="ECO:0000256" key="2">
    <source>
        <dbReference type="ARBA" id="ARBA00023125"/>
    </source>
</evidence>
<evidence type="ECO:0000256" key="3">
    <source>
        <dbReference type="ARBA" id="ARBA00023163"/>
    </source>
</evidence>
<feature type="region of interest" description="Disordered" evidence="5">
    <location>
        <begin position="232"/>
        <end position="251"/>
    </location>
</feature>
<dbReference type="PANTHER" id="PTHR30055:SF243">
    <property type="entry name" value="HTH-TYPE TRANSCRIPTIONAL REGULATOR RV1816"/>
    <property type="match status" value="1"/>
</dbReference>
<evidence type="ECO:0000256" key="4">
    <source>
        <dbReference type="PROSITE-ProRule" id="PRU00335"/>
    </source>
</evidence>
<evidence type="ECO:0000256" key="5">
    <source>
        <dbReference type="SAM" id="MobiDB-lite"/>
    </source>
</evidence>
<dbReference type="InterPro" id="IPR050109">
    <property type="entry name" value="HTH-type_TetR-like_transc_reg"/>
</dbReference>
<keyword evidence="1" id="KW-0805">Transcription regulation</keyword>
<feature type="domain" description="HTH tetR-type" evidence="6">
    <location>
        <begin position="10"/>
        <end position="70"/>
    </location>
</feature>
<evidence type="ECO:0000256" key="1">
    <source>
        <dbReference type="ARBA" id="ARBA00023015"/>
    </source>
</evidence>
<comment type="caution">
    <text evidence="7">The sequence shown here is derived from an EMBL/GenBank/DDBJ whole genome shotgun (WGS) entry which is preliminary data.</text>
</comment>